<feature type="compositionally biased region" description="Polar residues" evidence="1">
    <location>
        <begin position="147"/>
        <end position="156"/>
    </location>
</feature>
<dbReference type="EMBL" id="JAKKPZ010000712">
    <property type="protein sequence ID" value="KAI1692808.1"/>
    <property type="molecule type" value="Genomic_DNA"/>
</dbReference>
<name>A0AAD4MKB3_9BILA</name>
<sequence>MLGSDHLIRITSWYDHSLAVLSRPSYYVAFYDENKNWIALSDSTQRPPDPDLMFRKGHTIWMYAPEDPYYKWVDITGTDQVREKEIVDLIQNHKMYCGTGNYVNGFGPPTPIVANMPLDPRYHKYCKKPATRQANPNWPHPDPRDAQYQNARQAPQSKLKRPTKYN</sequence>
<accession>A0AAD4MKB3</accession>
<organism evidence="2 3">
    <name type="scientific">Ditylenchus destructor</name>
    <dbReference type="NCBI Taxonomy" id="166010"/>
    <lineage>
        <taxon>Eukaryota</taxon>
        <taxon>Metazoa</taxon>
        <taxon>Ecdysozoa</taxon>
        <taxon>Nematoda</taxon>
        <taxon>Chromadorea</taxon>
        <taxon>Rhabditida</taxon>
        <taxon>Tylenchina</taxon>
        <taxon>Tylenchomorpha</taxon>
        <taxon>Sphaerularioidea</taxon>
        <taxon>Anguinidae</taxon>
        <taxon>Anguininae</taxon>
        <taxon>Ditylenchus</taxon>
    </lineage>
</organism>
<evidence type="ECO:0000313" key="2">
    <source>
        <dbReference type="EMBL" id="KAI1692808.1"/>
    </source>
</evidence>
<comment type="caution">
    <text evidence="2">The sequence shown here is derived from an EMBL/GenBank/DDBJ whole genome shotgun (WGS) entry which is preliminary data.</text>
</comment>
<proteinExistence type="predicted"/>
<keyword evidence="3" id="KW-1185">Reference proteome</keyword>
<dbReference type="Proteomes" id="UP001201812">
    <property type="component" value="Unassembled WGS sequence"/>
</dbReference>
<reference evidence="2" key="1">
    <citation type="submission" date="2022-01" db="EMBL/GenBank/DDBJ databases">
        <title>Genome Sequence Resource for Two Populations of Ditylenchus destructor, the Migratory Endoparasitic Phytonematode.</title>
        <authorList>
            <person name="Zhang H."/>
            <person name="Lin R."/>
            <person name="Xie B."/>
        </authorList>
    </citation>
    <scope>NUCLEOTIDE SEQUENCE</scope>
    <source>
        <strain evidence="2">BazhouSP</strain>
    </source>
</reference>
<evidence type="ECO:0000313" key="3">
    <source>
        <dbReference type="Proteomes" id="UP001201812"/>
    </source>
</evidence>
<gene>
    <name evidence="2" type="ORF">DdX_21032</name>
</gene>
<feature type="region of interest" description="Disordered" evidence="1">
    <location>
        <begin position="131"/>
        <end position="166"/>
    </location>
</feature>
<protein>
    <submittedName>
        <fullName evidence="2">Uncharacterized protein</fullName>
    </submittedName>
</protein>
<evidence type="ECO:0000256" key="1">
    <source>
        <dbReference type="SAM" id="MobiDB-lite"/>
    </source>
</evidence>
<dbReference type="AlphaFoldDB" id="A0AAD4MKB3"/>